<evidence type="ECO:0000256" key="8">
    <source>
        <dbReference type="ARBA" id="ARBA00023224"/>
    </source>
</evidence>
<feature type="compositionally biased region" description="Basic residues" evidence="9">
    <location>
        <begin position="321"/>
        <end position="330"/>
    </location>
</feature>
<feature type="domain" description="G-protein coupled receptors family 1 profile" evidence="11">
    <location>
        <begin position="55"/>
        <end position="395"/>
    </location>
</feature>
<dbReference type="EnsemblMetazoa" id="HelroT175225">
    <property type="protein sequence ID" value="HelroP175225"/>
    <property type="gene ID" value="HelroG175225"/>
</dbReference>
<feature type="transmembrane region" description="Helical" evidence="10">
    <location>
        <begin position="337"/>
        <end position="357"/>
    </location>
</feature>
<dbReference type="Gene3D" id="1.20.1070.10">
    <property type="entry name" value="Rhodopsin 7-helix transmembrane proteins"/>
    <property type="match status" value="2"/>
</dbReference>
<evidence type="ECO:0000256" key="5">
    <source>
        <dbReference type="ARBA" id="ARBA00023040"/>
    </source>
</evidence>
<keyword evidence="3 10" id="KW-0812">Transmembrane</keyword>
<dbReference type="GeneID" id="20205314"/>
<proteinExistence type="predicted"/>
<comment type="subcellular location">
    <subcellularLocation>
        <location evidence="1">Cell membrane</location>
        <topology evidence="1">Multi-pass membrane protein</topology>
    </subcellularLocation>
</comment>
<evidence type="ECO:0000313" key="12">
    <source>
        <dbReference type="EMBL" id="ESO00749.1"/>
    </source>
</evidence>
<dbReference type="PANTHER" id="PTHR24248:SF129">
    <property type="entry name" value="G-PROTEIN COUPLED RECEPTORS FAMILY 1 PROFILE DOMAIN-CONTAINING PROTEIN"/>
    <property type="match status" value="1"/>
</dbReference>
<evidence type="ECO:0000256" key="7">
    <source>
        <dbReference type="ARBA" id="ARBA00023170"/>
    </source>
</evidence>
<keyword evidence="2" id="KW-1003">Cell membrane</keyword>
<dbReference type="CDD" id="cd00637">
    <property type="entry name" value="7tm_classA_rhodopsin-like"/>
    <property type="match status" value="1"/>
</dbReference>
<dbReference type="EMBL" id="KB096864">
    <property type="protein sequence ID" value="ESO00749.1"/>
    <property type="molecule type" value="Genomic_DNA"/>
</dbReference>
<dbReference type="SUPFAM" id="SSF81321">
    <property type="entry name" value="Family A G protein-coupled receptor-like"/>
    <property type="match status" value="2"/>
</dbReference>
<organism evidence="13 14">
    <name type="scientific">Helobdella robusta</name>
    <name type="common">Californian leech</name>
    <dbReference type="NCBI Taxonomy" id="6412"/>
    <lineage>
        <taxon>Eukaryota</taxon>
        <taxon>Metazoa</taxon>
        <taxon>Spiralia</taxon>
        <taxon>Lophotrochozoa</taxon>
        <taxon>Annelida</taxon>
        <taxon>Clitellata</taxon>
        <taxon>Hirudinea</taxon>
        <taxon>Rhynchobdellida</taxon>
        <taxon>Glossiphoniidae</taxon>
        <taxon>Helobdella</taxon>
    </lineage>
</organism>
<dbReference type="Pfam" id="PF00001">
    <property type="entry name" value="7tm_1"/>
    <property type="match status" value="1"/>
</dbReference>
<gene>
    <name evidence="13" type="primary">20205314</name>
    <name evidence="12" type="ORF">HELRODRAFT_175225</name>
</gene>
<evidence type="ECO:0000256" key="1">
    <source>
        <dbReference type="ARBA" id="ARBA00004651"/>
    </source>
</evidence>
<dbReference type="EMBL" id="AMQM01005176">
    <property type="status" value="NOT_ANNOTATED_CDS"/>
    <property type="molecule type" value="Genomic_DNA"/>
</dbReference>
<evidence type="ECO:0000259" key="11">
    <source>
        <dbReference type="PROSITE" id="PS50262"/>
    </source>
</evidence>
<feature type="transmembrane region" description="Helical" evidence="10">
    <location>
        <begin position="72"/>
        <end position="94"/>
    </location>
</feature>
<keyword evidence="4 10" id="KW-1133">Transmembrane helix</keyword>
<dbReference type="CTD" id="20205314"/>
<dbReference type="PANTHER" id="PTHR24248">
    <property type="entry name" value="ADRENERGIC RECEPTOR-RELATED G-PROTEIN COUPLED RECEPTOR"/>
    <property type="match status" value="1"/>
</dbReference>
<dbReference type="PROSITE" id="PS50262">
    <property type="entry name" value="G_PROTEIN_RECEP_F1_2"/>
    <property type="match status" value="1"/>
</dbReference>
<reference evidence="13" key="3">
    <citation type="submission" date="2015-06" db="UniProtKB">
        <authorList>
            <consortium name="EnsemblMetazoa"/>
        </authorList>
    </citation>
    <scope>IDENTIFICATION</scope>
</reference>
<dbReference type="InterPro" id="IPR000276">
    <property type="entry name" value="GPCR_Rhodpsn"/>
</dbReference>
<keyword evidence="7" id="KW-0675">Receptor</keyword>
<evidence type="ECO:0000256" key="3">
    <source>
        <dbReference type="ARBA" id="ARBA00022692"/>
    </source>
</evidence>
<feature type="compositionally biased region" description="Polar residues" evidence="9">
    <location>
        <begin position="306"/>
        <end position="320"/>
    </location>
</feature>
<dbReference type="RefSeq" id="XP_009020920.1">
    <property type="nucleotide sequence ID" value="XM_009022672.1"/>
</dbReference>
<dbReference type="PRINTS" id="PR00237">
    <property type="entry name" value="GPCRRHODOPSN"/>
</dbReference>
<reference evidence="14" key="1">
    <citation type="submission" date="2012-12" db="EMBL/GenBank/DDBJ databases">
        <authorList>
            <person name="Hellsten U."/>
            <person name="Grimwood J."/>
            <person name="Chapman J.A."/>
            <person name="Shapiro H."/>
            <person name="Aerts A."/>
            <person name="Otillar R.P."/>
            <person name="Terry A.Y."/>
            <person name="Boore J.L."/>
            <person name="Simakov O."/>
            <person name="Marletaz F."/>
            <person name="Cho S.-J."/>
            <person name="Edsinger-Gonzales E."/>
            <person name="Havlak P."/>
            <person name="Kuo D.-H."/>
            <person name="Larsson T."/>
            <person name="Lv J."/>
            <person name="Arendt D."/>
            <person name="Savage R."/>
            <person name="Osoegawa K."/>
            <person name="de Jong P."/>
            <person name="Lindberg D.R."/>
            <person name="Seaver E.C."/>
            <person name="Weisblat D.A."/>
            <person name="Putnam N.H."/>
            <person name="Grigoriev I.V."/>
            <person name="Rokhsar D.S."/>
        </authorList>
    </citation>
    <scope>NUCLEOTIDE SEQUENCE</scope>
</reference>
<dbReference type="KEGG" id="hro:HELRODRAFT_175225"/>
<protein>
    <recommendedName>
        <fullName evidence="11">G-protein coupled receptors family 1 profile domain-containing protein</fullName>
    </recommendedName>
</protein>
<name>T1F915_HELRO</name>
<dbReference type="GO" id="GO:0004930">
    <property type="term" value="F:G protein-coupled receptor activity"/>
    <property type="evidence" value="ECO:0000318"/>
    <property type="project" value="GO_Central"/>
</dbReference>
<keyword evidence="5" id="KW-0297">G-protein coupled receptor</keyword>
<evidence type="ECO:0000256" key="4">
    <source>
        <dbReference type="ARBA" id="ARBA00022989"/>
    </source>
</evidence>
<keyword evidence="8" id="KW-0807">Transducer</keyword>
<feature type="transmembrane region" description="Helical" evidence="10">
    <location>
        <begin position="45"/>
        <end position="66"/>
    </location>
</feature>
<feature type="region of interest" description="Disordered" evidence="9">
    <location>
        <begin position="304"/>
        <end position="332"/>
    </location>
</feature>
<accession>T1F915</accession>
<keyword evidence="14" id="KW-1185">Reference proteome</keyword>
<dbReference type="InParanoid" id="T1F915"/>
<sequence length="472" mass="53789">MTVTKKPNYTNNNYDNIEATTLDLDSKYSLEAEIIQLYWNRGIPFSILTALGIIFNVVSFIAIVRIRGPKTVYNVFLANLAMADAVGAVLLWTFHNSLLIFPSFEEEYDQEGDGVVSLKICLFKRSSMNFENRWVLRSALNFASDGEVVREFIAICYPLLAQTRLIPEKAWAVVLMTWLVAFVVATTPALTIGILAGVNGCTLYKDRTNLPVEISVCLLAGLVLVVVVLYARIYAEVVRCRKRTLMLSSSPTRRCELEKVMTSSPSFHQQQHYQHQPANRITLPNNVSDRMFSRKQFTLLPHRQQKSSSLSTAATGQFQPTRHRPQRHHNTSSEHNYKAFLTTLILAGALLLFWLPYLIISSINTNYATEFLFKLKFFVFDILPMLTYLSDPIIYGVRIRSVRLSYRRVFGPIMSKICCCWKFIRHCRRKTGRRNYVVTKNGLSEMNASGKARNGNETSIKMTSIQDLSVCQ</sequence>
<dbReference type="Proteomes" id="UP000015101">
    <property type="component" value="Unassembled WGS sequence"/>
</dbReference>
<dbReference type="InterPro" id="IPR017452">
    <property type="entry name" value="GPCR_Rhodpsn_7TM"/>
</dbReference>
<feature type="transmembrane region" description="Helical" evidence="10">
    <location>
        <begin position="170"/>
        <end position="198"/>
    </location>
</feature>
<evidence type="ECO:0000256" key="9">
    <source>
        <dbReference type="SAM" id="MobiDB-lite"/>
    </source>
</evidence>
<dbReference type="GO" id="GO:0005886">
    <property type="term" value="C:plasma membrane"/>
    <property type="evidence" value="ECO:0000318"/>
    <property type="project" value="GO_Central"/>
</dbReference>
<feature type="transmembrane region" description="Helical" evidence="10">
    <location>
        <begin position="377"/>
        <end position="397"/>
    </location>
</feature>
<dbReference type="HOGENOM" id="CLU_579070_0_0_1"/>
<dbReference type="EMBL" id="AMQM01005177">
    <property type="status" value="NOT_ANNOTATED_CDS"/>
    <property type="molecule type" value="Genomic_DNA"/>
</dbReference>
<dbReference type="AlphaFoldDB" id="T1F915"/>
<reference evidence="12 14" key="2">
    <citation type="journal article" date="2013" name="Nature">
        <title>Insights into bilaterian evolution from three spiralian genomes.</title>
        <authorList>
            <person name="Simakov O."/>
            <person name="Marletaz F."/>
            <person name="Cho S.J."/>
            <person name="Edsinger-Gonzales E."/>
            <person name="Havlak P."/>
            <person name="Hellsten U."/>
            <person name="Kuo D.H."/>
            <person name="Larsson T."/>
            <person name="Lv J."/>
            <person name="Arendt D."/>
            <person name="Savage R."/>
            <person name="Osoegawa K."/>
            <person name="de Jong P."/>
            <person name="Grimwood J."/>
            <person name="Chapman J.A."/>
            <person name="Shapiro H."/>
            <person name="Aerts A."/>
            <person name="Otillar R.P."/>
            <person name="Terry A.Y."/>
            <person name="Boore J.L."/>
            <person name="Grigoriev I.V."/>
            <person name="Lindberg D.R."/>
            <person name="Seaver E.C."/>
            <person name="Weisblat D.A."/>
            <person name="Putnam N.H."/>
            <person name="Rokhsar D.S."/>
        </authorList>
    </citation>
    <scope>NUCLEOTIDE SEQUENCE</scope>
</reference>
<evidence type="ECO:0000256" key="2">
    <source>
        <dbReference type="ARBA" id="ARBA00022475"/>
    </source>
</evidence>
<feature type="transmembrane region" description="Helical" evidence="10">
    <location>
        <begin position="210"/>
        <end position="233"/>
    </location>
</feature>
<evidence type="ECO:0000313" key="14">
    <source>
        <dbReference type="Proteomes" id="UP000015101"/>
    </source>
</evidence>
<dbReference type="OMA" id="EFIAICY"/>
<evidence type="ECO:0000313" key="13">
    <source>
        <dbReference type="EnsemblMetazoa" id="HelroP175225"/>
    </source>
</evidence>
<dbReference type="OrthoDB" id="6281677at2759"/>
<evidence type="ECO:0000256" key="6">
    <source>
        <dbReference type="ARBA" id="ARBA00023136"/>
    </source>
</evidence>
<evidence type="ECO:0000256" key="10">
    <source>
        <dbReference type="SAM" id="Phobius"/>
    </source>
</evidence>
<keyword evidence="6 10" id="KW-0472">Membrane</keyword>